<dbReference type="EMBL" id="BMAT01010689">
    <property type="protein sequence ID" value="GFR58657.1"/>
    <property type="molecule type" value="Genomic_DNA"/>
</dbReference>
<organism evidence="1 2">
    <name type="scientific">Elysia marginata</name>
    <dbReference type="NCBI Taxonomy" id="1093978"/>
    <lineage>
        <taxon>Eukaryota</taxon>
        <taxon>Metazoa</taxon>
        <taxon>Spiralia</taxon>
        <taxon>Lophotrochozoa</taxon>
        <taxon>Mollusca</taxon>
        <taxon>Gastropoda</taxon>
        <taxon>Heterobranchia</taxon>
        <taxon>Euthyneura</taxon>
        <taxon>Panpulmonata</taxon>
        <taxon>Sacoglossa</taxon>
        <taxon>Placobranchoidea</taxon>
        <taxon>Plakobranchidae</taxon>
        <taxon>Elysia</taxon>
    </lineage>
</organism>
<gene>
    <name evidence="1" type="ORF">ElyMa_005366300</name>
</gene>
<name>A0AAV4ECD4_9GAST</name>
<evidence type="ECO:0000313" key="2">
    <source>
        <dbReference type="Proteomes" id="UP000762676"/>
    </source>
</evidence>
<dbReference type="AlphaFoldDB" id="A0AAV4ECD4"/>
<dbReference type="Proteomes" id="UP000762676">
    <property type="component" value="Unassembled WGS sequence"/>
</dbReference>
<sequence length="373" mass="41181">MRLYGRMGVDKMISINSVLGEAGHFTTPYFDCGQRNEWVLDAVSMVTELMVRNSLWMSLRHLKSVAASTMSVSVGALQGLDPATGMSTARPIVSPQRYAEGVSKLQEQDATQCGNLVSPADPVPLSDQFWNEQDLALTLEAQGRAGLRVSHFLSNFLQNNDYADNARNSEIQAEAYRNWRPGQEEPTFADPMIEVKIDRDLTYKQMVSEVFATLMSSDKIMSAGIFLDRGVFPGDNDPVSAYAWKSTTNGLGNVVDLYEDGEDFTRENWFIQAKQAYAQISDTNAKSFSTFREVRVSRTGAARRAPEPVTYTATSYDHGTWLTPQFVCSWQRAGWIASYVSPILVPGPLGYGVVFGGVVKVDAAFTADNISPN</sequence>
<proteinExistence type="predicted"/>
<reference evidence="1 2" key="1">
    <citation type="journal article" date="2021" name="Elife">
        <title>Chloroplast acquisition without the gene transfer in kleptoplastic sea slugs, Plakobranchus ocellatus.</title>
        <authorList>
            <person name="Maeda T."/>
            <person name="Takahashi S."/>
            <person name="Yoshida T."/>
            <person name="Shimamura S."/>
            <person name="Takaki Y."/>
            <person name="Nagai Y."/>
            <person name="Toyoda A."/>
            <person name="Suzuki Y."/>
            <person name="Arimoto A."/>
            <person name="Ishii H."/>
            <person name="Satoh N."/>
            <person name="Nishiyama T."/>
            <person name="Hasebe M."/>
            <person name="Maruyama T."/>
            <person name="Minagawa J."/>
            <person name="Obokata J."/>
            <person name="Shigenobu S."/>
        </authorList>
    </citation>
    <scope>NUCLEOTIDE SEQUENCE [LARGE SCALE GENOMIC DNA]</scope>
</reference>
<evidence type="ECO:0000313" key="1">
    <source>
        <dbReference type="EMBL" id="GFR58657.1"/>
    </source>
</evidence>
<accession>A0AAV4ECD4</accession>
<comment type="caution">
    <text evidence="1">The sequence shown here is derived from an EMBL/GenBank/DDBJ whole genome shotgun (WGS) entry which is preliminary data.</text>
</comment>
<dbReference type="Gene3D" id="3.30.450.20">
    <property type="entry name" value="PAS domain"/>
    <property type="match status" value="1"/>
</dbReference>
<protein>
    <submittedName>
        <fullName evidence="1">Fras1 related extracellular matrix protein</fullName>
    </submittedName>
</protein>
<keyword evidence="2" id="KW-1185">Reference proteome</keyword>